<feature type="compositionally biased region" description="Acidic residues" evidence="6">
    <location>
        <begin position="155"/>
        <end position="171"/>
    </location>
</feature>
<dbReference type="GO" id="GO:0030315">
    <property type="term" value="C:T-tubule"/>
    <property type="evidence" value="ECO:0007669"/>
    <property type="project" value="TreeGrafter"/>
</dbReference>
<dbReference type="InterPro" id="IPR037721">
    <property type="entry name" value="Ferlin"/>
</dbReference>
<evidence type="ECO:0000256" key="4">
    <source>
        <dbReference type="ARBA" id="ARBA00022989"/>
    </source>
</evidence>
<dbReference type="SMART" id="SM01201">
    <property type="entry name" value="FerB"/>
    <property type="match status" value="1"/>
</dbReference>
<dbReference type="Pfam" id="PF08151">
    <property type="entry name" value="FerI"/>
    <property type="match status" value="1"/>
</dbReference>
<dbReference type="InterPro" id="IPR037722">
    <property type="entry name" value="C2C_Ferlin"/>
</dbReference>
<dbReference type="CDD" id="cd04018">
    <property type="entry name" value="C2C_Ferlin"/>
    <property type="match status" value="1"/>
</dbReference>
<dbReference type="RefSeq" id="XP_013915101.1">
    <property type="nucleotide sequence ID" value="XM_014059626.1"/>
</dbReference>
<evidence type="ECO:0000256" key="3">
    <source>
        <dbReference type="ARBA" id="ARBA00022737"/>
    </source>
</evidence>
<feature type="domain" description="C2" evidence="7">
    <location>
        <begin position="194"/>
        <end position="315"/>
    </location>
</feature>
<keyword evidence="3" id="KW-0677">Repeat</keyword>
<keyword evidence="2" id="KW-0812">Transmembrane</keyword>
<dbReference type="GO" id="GO:0050765">
    <property type="term" value="P:negative regulation of phagocytosis"/>
    <property type="evidence" value="ECO:0007669"/>
    <property type="project" value="TreeGrafter"/>
</dbReference>
<gene>
    <name evidence="9" type="primary">LOC106543578</name>
</gene>
<dbReference type="Pfam" id="PF08150">
    <property type="entry name" value="FerB"/>
    <property type="match status" value="1"/>
</dbReference>
<evidence type="ECO:0000256" key="2">
    <source>
        <dbReference type="ARBA" id="ARBA00022692"/>
    </source>
</evidence>
<keyword evidence="4" id="KW-1133">Transmembrane helix</keyword>
<evidence type="ECO:0000256" key="5">
    <source>
        <dbReference type="ARBA" id="ARBA00023136"/>
    </source>
</evidence>
<proteinExistence type="predicted"/>
<dbReference type="GO" id="GO:0033292">
    <property type="term" value="P:T-tubule organization"/>
    <property type="evidence" value="ECO:0007669"/>
    <property type="project" value="TreeGrafter"/>
</dbReference>
<dbReference type="PANTHER" id="PTHR12546:SF44">
    <property type="entry name" value="DYSFERLIN"/>
    <property type="match status" value="1"/>
</dbReference>
<dbReference type="InterPro" id="IPR037720">
    <property type="entry name" value="C2B_Ferlin"/>
</dbReference>
<dbReference type="InterPro" id="IPR012968">
    <property type="entry name" value="FerIin_dom"/>
</dbReference>
<evidence type="ECO:0000256" key="1">
    <source>
        <dbReference type="ARBA" id="ARBA00004167"/>
    </source>
</evidence>
<dbReference type="FunFam" id="2.60.40.150:FF:000061">
    <property type="entry name" value="dysferlin isoform X8"/>
    <property type="match status" value="1"/>
</dbReference>
<dbReference type="InterPro" id="IPR035892">
    <property type="entry name" value="C2_domain_sf"/>
</dbReference>
<dbReference type="GO" id="GO:0006906">
    <property type="term" value="P:vesicle fusion"/>
    <property type="evidence" value="ECO:0007669"/>
    <property type="project" value="TreeGrafter"/>
</dbReference>
<dbReference type="PROSITE" id="PS50004">
    <property type="entry name" value="C2"/>
    <property type="match status" value="3"/>
</dbReference>
<dbReference type="Pfam" id="PF08165">
    <property type="entry name" value="FerA"/>
    <property type="match status" value="1"/>
</dbReference>
<dbReference type="Gene3D" id="2.60.40.150">
    <property type="entry name" value="C2 domain"/>
    <property type="match status" value="3"/>
</dbReference>
<dbReference type="FunFam" id="2.60.40.150:FF:000033">
    <property type="entry name" value="dysferlin isoform X2"/>
    <property type="match status" value="1"/>
</dbReference>
<evidence type="ECO:0000313" key="8">
    <source>
        <dbReference type="Proteomes" id="UP000504617"/>
    </source>
</evidence>
<feature type="domain" description="C2" evidence="7">
    <location>
        <begin position="1"/>
        <end position="101"/>
    </location>
</feature>
<evidence type="ECO:0000256" key="6">
    <source>
        <dbReference type="SAM" id="MobiDB-lite"/>
    </source>
</evidence>
<feature type="region of interest" description="Disordered" evidence="6">
    <location>
        <begin position="127"/>
        <end position="208"/>
    </location>
</feature>
<feature type="domain" description="C2" evidence="7">
    <location>
        <begin position="354"/>
        <end position="489"/>
    </location>
</feature>
<dbReference type="GO" id="GO:0001778">
    <property type="term" value="P:plasma membrane repair"/>
    <property type="evidence" value="ECO:0007669"/>
    <property type="project" value="TreeGrafter"/>
</dbReference>
<dbReference type="GO" id="GO:0031410">
    <property type="term" value="C:cytoplasmic vesicle"/>
    <property type="evidence" value="ECO:0007669"/>
    <property type="project" value="TreeGrafter"/>
</dbReference>
<evidence type="ECO:0000313" key="9">
    <source>
        <dbReference type="RefSeq" id="XP_013915101.1"/>
    </source>
</evidence>
<keyword evidence="5" id="KW-0472">Membrane</keyword>
<dbReference type="AlphaFoldDB" id="A0A6I9XME9"/>
<organism evidence="8 9">
    <name type="scientific">Thamnophis sirtalis</name>
    <dbReference type="NCBI Taxonomy" id="35019"/>
    <lineage>
        <taxon>Eukaryota</taxon>
        <taxon>Metazoa</taxon>
        <taxon>Chordata</taxon>
        <taxon>Craniata</taxon>
        <taxon>Vertebrata</taxon>
        <taxon>Euteleostomi</taxon>
        <taxon>Lepidosauria</taxon>
        <taxon>Squamata</taxon>
        <taxon>Bifurcata</taxon>
        <taxon>Unidentata</taxon>
        <taxon>Episquamata</taxon>
        <taxon>Toxicofera</taxon>
        <taxon>Serpentes</taxon>
        <taxon>Colubroidea</taxon>
        <taxon>Colubridae</taxon>
        <taxon>Natricinae</taxon>
        <taxon>Thamnophis</taxon>
    </lineage>
</organism>
<dbReference type="InterPro" id="IPR012560">
    <property type="entry name" value="Ferlin_A-domain"/>
</dbReference>
<keyword evidence="8" id="KW-1185">Reference proteome</keyword>
<sequence>MLRVFILHAQQVQTPDTDISDAYCSVVFSGVKKRTKVIKNSTNPVWNEGFEWDLKGVPLDQNAELLVVVKDHETMGRNRFLGEAQVPLRDVLASPNLAASFNAPLLDAKRQNTGGCLMLQVSYTPPPGAAPFIPPPAPPEPNPTLPELDTVTDTGGEEDSEDQLGTEEEAEPSARPSAPDQPSLPKRPPSHVLPASRRRKSTSRKLLSNKPQDFQIRVRVIEGRQLSGVNLKSVVKVTAVGQTKRTRIRKGNGPFFDETFFFNVFESPVELFDQPIFLTVVDSRSLRTDSVIGEFRVDVGTIYAEPRHCFLRKWLLLSDPEDFSVGARGYLKVSLYVLGPGDEAPVEKKEAAEEKEDIEGNVFKPPGVALRGAHFSLKVYRAEDLPQMDDAVMDSVKQIFGFESQKKNLVDPFVEVTFAGKTLCSKIVEKNANPQWNQIVTLPAMFPSMCERMRIRVMDWDRLTHNDIIGTSYLSMSKISAPGGELEVDDGLGFLPTFGPCYINLYGSPREFTGFPDPYEDLNSGKGEGVAYRGRLLVELETKLVDYVEQKLGDIPADDILRVEKFLRRRKYNLFAAFYSATMLQGVGDAVQFEVSIGNYGNKFDNTCLPLASTTQFSRAVFDGCQYYYLPWGNVKPVVILSSYWEDCGHRTDAQNLLARAADRLAANLELVHLAQKAQRSASALDSLVAQMLDELMVDCSQPLVDVTQKPNSTHLDQYLYHFRTTNLDQMVQAALKMKHEDSDLQMVLDQAEDWLSRLKSMVEEPQNSLPDVVIWMLQGDRRVAYARLPAREVLFSRNGASCCGKNCGRLQTIFLKSPQEEVAGPRIPAQIRVRLWLGLAVDEKEFNQTTEGRLSVFAETVSQI</sequence>
<dbReference type="SMART" id="SM00239">
    <property type="entry name" value="C2"/>
    <property type="match status" value="3"/>
</dbReference>
<dbReference type="GeneID" id="106543578"/>
<dbReference type="PANTHER" id="PTHR12546">
    <property type="entry name" value="FER-1-LIKE"/>
    <property type="match status" value="1"/>
</dbReference>
<dbReference type="SMART" id="SM01202">
    <property type="entry name" value="FerI"/>
    <property type="match status" value="1"/>
</dbReference>
<feature type="compositionally biased region" description="Pro residues" evidence="6">
    <location>
        <begin position="127"/>
        <end position="144"/>
    </location>
</feature>
<dbReference type="InterPro" id="IPR037726">
    <property type="entry name" value="C2A_Ferlin"/>
</dbReference>
<dbReference type="GO" id="GO:0002280">
    <property type="term" value="P:monocyte activation involved in immune response"/>
    <property type="evidence" value="ECO:0007669"/>
    <property type="project" value="TreeGrafter"/>
</dbReference>
<name>A0A6I9XME9_9SAUR</name>
<dbReference type="InterPro" id="IPR000008">
    <property type="entry name" value="C2_dom"/>
</dbReference>
<dbReference type="FunFam" id="2.60.40.150:FF:000037">
    <property type="entry name" value="dysferlin isoform X2"/>
    <property type="match status" value="1"/>
</dbReference>
<dbReference type="KEGG" id="tsr:106543578"/>
<dbReference type="Proteomes" id="UP000504617">
    <property type="component" value="Unplaced"/>
</dbReference>
<reference evidence="9" key="1">
    <citation type="submission" date="2025-08" db="UniProtKB">
        <authorList>
            <consortium name="RefSeq"/>
        </authorList>
    </citation>
    <scope>IDENTIFICATION</scope>
</reference>
<evidence type="ECO:0000259" key="7">
    <source>
        <dbReference type="PROSITE" id="PS50004"/>
    </source>
</evidence>
<accession>A0A6I9XME9</accession>
<dbReference type="OrthoDB" id="270970at2759"/>
<dbReference type="Pfam" id="PF00168">
    <property type="entry name" value="C2"/>
    <property type="match status" value="3"/>
</dbReference>
<dbReference type="SUPFAM" id="SSF49562">
    <property type="entry name" value="C2 domain (Calcium/lipid-binding domain, CaLB)"/>
    <property type="match status" value="3"/>
</dbReference>
<dbReference type="CDD" id="cd04011">
    <property type="entry name" value="C2B_Ferlin"/>
    <property type="match status" value="1"/>
</dbReference>
<dbReference type="InterPro" id="IPR012561">
    <property type="entry name" value="Ferlin_B-domain"/>
</dbReference>
<protein>
    <submittedName>
        <fullName evidence="9">Dysferlin-like</fullName>
    </submittedName>
</protein>
<dbReference type="GO" id="GO:0002281">
    <property type="term" value="P:macrophage activation involved in immune response"/>
    <property type="evidence" value="ECO:0007669"/>
    <property type="project" value="TreeGrafter"/>
</dbReference>
<comment type="subcellular location">
    <subcellularLocation>
        <location evidence="1">Membrane</location>
        <topology evidence="1">Single-pass membrane protein</topology>
    </subcellularLocation>
</comment>
<dbReference type="SMART" id="SM01200">
    <property type="entry name" value="FerA"/>
    <property type="match status" value="1"/>
</dbReference>
<dbReference type="CDD" id="cd08373">
    <property type="entry name" value="C2A_Ferlin"/>
    <property type="match status" value="1"/>
</dbReference>